<dbReference type="InterPro" id="IPR023430">
    <property type="entry name" value="Pept_HybD-like_dom_sf"/>
</dbReference>
<evidence type="ECO:0000256" key="2">
    <source>
        <dbReference type="ARBA" id="ARBA00022670"/>
    </source>
</evidence>
<dbReference type="InterPro" id="IPR000671">
    <property type="entry name" value="Peptidase_A31"/>
</dbReference>
<evidence type="ECO:0000256" key="4">
    <source>
        <dbReference type="ARBA" id="ARBA00022801"/>
    </source>
</evidence>
<organism evidence="5 6">
    <name type="scientific">Desulfofustis glycolicus DSM 9705</name>
    <dbReference type="NCBI Taxonomy" id="1121409"/>
    <lineage>
        <taxon>Bacteria</taxon>
        <taxon>Pseudomonadati</taxon>
        <taxon>Thermodesulfobacteriota</taxon>
        <taxon>Desulfobulbia</taxon>
        <taxon>Desulfobulbales</taxon>
        <taxon>Desulfocapsaceae</taxon>
        <taxon>Desulfofustis</taxon>
    </lineage>
</organism>
<dbReference type="AlphaFoldDB" id="A0A1M5SCP1"/>
<dbReference type="GO" id="GO:0008047">
    <property type="term" value="F:enzyme activator activity"/>
    <property type="evidence" value="ECO:0007669"/>
    <property type="project" value="InterPro"/>
</dbReference>
<evidence type="ECO:0000256" key="1">
    <source>
        <dbReference type="ARBA" id="ARBA00006814"/>
    </source>
</evidence>
<evidence type="ECO:0000313" key="5">
    <source>
        <dbReference type="EMBL" id="SHH36347.1"/>
    </source>
</evidence>
<dbReference type="EMBL" id="FQXS01000001">
    <property type="protein sequence ID" value="SHH36347.1"/>
    <property type="molecule type" value="Genomic_DNA"/>
</dbReference>
<keyword evidence="6" id="KW-1185">Reference proteome</keyword>
<evidence type="ECO:0000313" key="6">
    <source>
        <dbReference type="Proteomes" id="UP000184139"/>
    </source>
</evidence>
<proteinExistence type="inferred from homology"/>
<dbReference type="SUPFAM" id="SSF53163">
    <property type="entry name" value="HybD-like"/>
    <property type="match status" value="1"/>
</dbReference>
<dbReference type="Pfam" id="PF01750">
    <property type="entry name" value="HycI"/>
    <property type="match status" value="1"/>
</dbReference>
<gene>
    <name evidence="5" type="ORF">SAMN02745124_00283</name>
</gene>
<comment type="similarity">
    <text evidence="1">Belongs to the peptidase A31 family.</text>
</comment>
<dbReference type="Proteomes" id="UP000184139">
    <property type="component" value="Unassembled WGS sequence"/>
</dbReference>
<dbReference type="RefSeq" id="WP_073373036.1">
    <property type="nucleotide sequence ID" value="NZ_FQXS01000001.1"/>
</dbReference>
<reference evidence="5 6" key="1">
    <citation type="submission" date="2016-11" db="EMBL/GenBank/DDBJ databases">
        <authorList>
            <person name="Jaros S."/>
            <person name="Januszkiewicz K."/>
            <person name="Wedrychowicz H."/>
        </authorList>
    </citation>
    <scope>NUCLEOTIDE SEQUENCE [LARGE SCALE GENOMIC DNA]</scope>
    <source>
        <strain evidence="5 6">DSM 9705</strain>
    </source>
</reference>
<keyword evidence="4" id="KW-0378">Hydrolase</keyword>
<dbReference type="STRING" id="1121409.SAMN02745124_00283"/>
<dbReference type="PANTHER" id="PTHR30302">
    <property type="entry name" value="HYDROGENASE 1 MATURATION PROTEASE"/>
    <property type="match status" value="1"/>
</dbReference>
<dbReference type="PANTHER" id="PTHR30302:SF1">
    <property type="entry name" value="HYDROGENASE 2 MATURATION PROTEASE"/>
    <property type="match status" value="1"/>
</dbReference>
<dbReference type="PRINTS" id="PR00446">
    <property type="entry name" value="HYDRGNUPTAKE"/>
</dbReference>
<dbReference type="NCBIfam" id="TIGR00072">
    <property type="entry name" value="hydrog_prot"/>
    <property type="match status" value="1"/>
</dbReference>
<keyword evidence="3" id="KW-0064">Aspartyl protease</keyword>
<accession>A0A1M5SCP1</accession>
<dbReference type="OrthoDB" id="3828930at2"/>
<sequence length="167" mass="18223">MSSTMIFGCGNLLMGDDGFGPAVVAALNDGGDLPDNVEAVDAMTGIREYLFDYLLTEEGRPEHIIILDAVDFPDRQPGDVFLIDSRSIPAKKIHDFSLHQFPTVNLLHELEEHTGITVTIVAAQAEYIPAEIEPGLSPTMTGAVVKTCEMLKRILLNQLNEVTLDDV</sequence>
<keyword evidence="2" id="KW-0645">Protease</keyword>
<evidence type="ECO:0000256" key="3">
    <source>
        <dbReference type="ARBA" id="ARBA00022750"/>
    </source>
</evidence>
<dbReference type="Gene3D" id="3.40.50.1450">
    <property type="entry name" value="HybD-like"/>
    <property type="match status" value="1"/>
</dbReference>
<name>A0A1M5SCP1_9BACT</name>
<protein>
    <submittedName>
        <fullName evidence="5">Coenzyme F420 hydrogenase subunit delta</fullName>
    </submittedName>
</protein>
<dbReference type="GO" id="GO:0004190">
    <property type="term" value="F:aspartic-type endopeptidase activity"/>
    <property type="evidence" value="ECO:0007669"/>
    <property type="project" value="UniProtKB-KW"/>
</dbReference>
<dbReference type="GO" id="GO:0016485">
    <property type="term" value="P:protein processing"/>
    <property type="evidence" value="ECO:0007669"/>
    <property type="project" value="TreeGrafter"/>
</dbReference>